<dbReference type="Pfam" id="PF14824">
    <property type="entry name" value="Sirohm_synth_M"/>
    <property type="match status" value="1"/>
</dbReference>
<accession>A0A974XKD6</accession>
<dbReference type="GO" id="GO:0043115">
    <property type="term" value="F:precorrin-2 dehydrogenase activity"/>
    <property type="evidence" value="ECO:0007669"/>
    <property type="project" value="UniProtKB-EC"/>
</dbReference>
<evidence type="ECO:0000256" key="4">
    <source>
        <dbReference type="ARBA" id="ARBA00023027"/>
    </source>
</evidence>
<dbReference type="InterPro" id="IPR006367">
    <property type="entry name" value="Sirohaem_synthase_N"/>
</dbReference>
<dbReference type="KEGG" id="scyp:JYB88_11310"/>
<reference evidence="9 10" key="1">
    <citation type="submission" date="2021-03" db="EMBL/GenBank/DDBJ databases">
        <title>Novel species identification of genus Shewanella.</title>
        <authorList>
            <person name="Liu G."/>
            <person name="Zhang Q."/>
        </authorList>
    </citation>
    <scope>NUCLEOTIDE SEQUENCE [LARGE SCALE GENOMIC DNA]</scope>
    <source>
        <strain evidence="9 10">FJAT-53726</strain>
    </source>
</reference>
<evidence type="ECO:0000313" key="10">
    <source>
        <dbReference type="Proteomes" id="UP000663281"/>
    </source>
</evidence>
<proteinExistence type="predicted"/>
<sequence>MQYFPLFVDTHNLKVLLVGAGDVAARKLALLSRTFAQITVIAPDVCDEVHALAASGHVQLLQRPISEADISDWDLLYLATADNELNRHYANLARQKGIWVNVVDSPAECRFITPSIVDRGRLVVAISTAGAAPVFARDIRARLETWLPSSLAPLFDFIADKRPQVQQRLASVPQRRRFWERFFALNGDRFDDSTLDHFEQAFDCENWGGEGRDGELWLIDDATRADLLPIAALAPLQRIDCICSDISLPLELSELLRRDADRKVLPASSELSHALEAGQRLLVYGSADDIDRLKAQFPMARHLRPGAL</sequence>
<evidence type="ECO:0000313" key="9">
    <source>
        <dbReference type="EMBL" id="QSX28858.1"/>
    </source>
</evidence>
<evidence type="ECO:0000256" key="6">
    <source>
        <dbReference type="ARBA" id="ARBA00047561"/>
    </source>
</evidence>
<dbReference type="EC" id="1.3.1.76" evidence="2"/>
<dbReference type="GO" id="GO:0019354">
    <property type="term" value="P:siroheme biosynthetic process"/>
    <property type="evidence" value="ECO:0007669"/>
    <property type="project" value="InterPro"/>
</dbReference>
<keyword evidence="10" id="KW-1185">Reference proteome</keyword>
<dbReference type="PANTHER" id="PTHR35330:SF1">
    <property type="entry name" value="SIROHEME BIOSYNTHESIS PROTEIN MET8"/>
    <property type="match status" value="1"/>
</dbReference>
<keyword evidence="5" id="KW-0627">Porphyrin biosynthesis</keyword>
<dbReference type="PANTHER" id="PTHR35330">
    <property type="entry name" value="SIROHEME BIOSYNTHESIS PROTEIN MET8"/>
    <property type="match status" value="1"/>
</dbReference>
<gene>
    <name evidence="9" type="ORF">JYB88_11310</name>
</gene>
<evidence type="ECO:0000259" key="8">
    <source>
        <dbReference type="Pfam" id="PF14824"/>
    </source>
</evidence>
<feature type="domain" description="Sirohaem synthase dimerisation" evidence="7">
    <location>
        <begin position="150"/>
        <end position="183"/>
    </location>
</feature>
<dbReference type="SUPFAM" id="SSF75615">
    <property type="entry name" value="Siroheme synthase middle domains-like"/>
    <property type="match status" value="1"/>
</dbReference>
<evidence type="ECO:0000256" key="5">
    <source>
        <dbReference type="ARBA" id="ARBA00023244"/>
    </source>
</evidence>
<dbReference type="NCBIfam" id="TIGR01470">
    <property type="entry name" value="cysG_Nterm"/>
    <property type="match status" value="1"/>
</dbReference>
<dbReference type="GO" id="GO:0004325">
    <property type="term" value="F:ferrochelatase activity"/>
    <property type="evidence" value="ECO:0007669"/>
    <property type="project" value="InterPro"/>
</dbReference>
<dbReference type="SUPFAM" id="SSF51735">
    <property type="entry name" value="NAD(P)-binding Rossmann-fold domains"/>
    <property type="match status" value="1"/>
</dbReference>
<dbReference type="Pfam" id="PF13241">
    <property type="entry name" value="NAD_binding_7"/>
    <property type="match status" value="1"/>
</dbReference>
<keyword evidence="4" id="KW-0520">NAD</keyword>
<protein>
    <recommendedName>
        <fullName evidence="2">precorrin-2 dehydrogenase</fullName>
        <ecNumber evidence="2">1.3.1.76</ecNumber>
    </recommendedName>
</protein>
<dbReference type="Gene3D" id="3.40.50.720">
    <property type="entry name" value="NAD(P)-binding Rossmann-like Domain"/>
    <property type="match status" value="1"/>
</dbReference>
<dbReference type="AlphaFoldDB" id="A0A974XKD6"/>
<evidence type="ECO:0000256" key="1">
    <source>
        <dbReference type="ARBA" id="ARBA00005010"/>
    </source>
</evidence>
<dbReference type="Pfam" id="PF10414">
    <property type="entry name" value="CysG_dimeriser"/>
    <property type="match status" value="1"/>
</dbReference>
<comment type="catalytic activity">
    <reaction evidence="6">
        <text>precorrin-2 + NAD(+) = sirohydrochlorin + NADH + 2 H(+)</text>
        <dbReference type="Rhea" id="RHEA:15613"/>
        <dbReference type="ChEBI" id="CHEBI:15378"/>
        <dbReference type="ChEBI" id="CHEBI:57540"/>
        <dbReference type="ChEBI" id="CHEBI:57945"/>
        <dbReference type="ChEBI" id="CHEBI:58351"/>
        <dbReference type="ChEBI" id="CHEBI:58827"/>
        <dbReference type="EC" id="1.3.1.76"/>
    </reaction>
</comment>
<evidence type="ECO:0000256" key="2">
    <source>
        <dbReference type="ARBA" id="ARBA00012400"/>
    </source>
</evidence>
<dbReference type="InterPro" id="IPR028281">
    <property type="entry name" value="Sirohaem_synthase_central"/>
</dbReference>
<keyword evidence="3" id="KW-0560">Oxidoreductase</keyword>
<dbReference type="Proteomes" id="UP000663281">
    <property type="component" value="Chromosome"/>
</dbReference>
<feature type="domain" description="Siroheme synthase central" evidence="8">
    <location>
        <begin position="119"/>
        <end position="144"/>
    </location>
</feature>
<dbReference type="EMBL" id="CP071504">
    <property type="protein sequence ID" value="QSX28858.1"/>
    <property type="molecule type" value="Genomic_DNA"/>
</dbReference>
<dbReference type="Gene3D" id="1.10.8.210">
    <property type="entry name" value="Sirohaem synthase, dimerisation domain"/>
    <property type="match status" value="1"/>
</dbReference>
<evidence type="ECO:0000256" key="3">
    <source>
        <dbReference type="ARBA" id="ARBA00023002"/>
    </source>
</evidence>
<comment type="pathway">
    <text evidence="1">Porphyrin-containing compound metabolism; siroheme biosynthesis; sirohydrochlorin from precorrin-2: step 1/1.</text>
</comment>
<dbReference type="InterPro" id="IPR028161">
    <property type="entry name" value="Met8-like"/>
</dbReference>
<name>A0A974XKD6_9GAMM</name>
<dbReference type="Gene3D" id="3.30.160.110">
    <property type="entry name" value="Siroheme synthase, domain 2"/>
    <property type="match status" value="1"/>
</dbReference>
<dbReference type="RefSeq" id="WP_207324190.1">
    <property type="nucleotide sequence ID" value="NZ_CP071504.1"/>
</dbReference>
<organism evidence="9 10">
    <name type="scientific">Shewanella cyperi</name>
    <dbReference type="NCBI Taxonomy" id="2814292"/>
    <lineage>
        <taxon>Bacteria</taxon>
        <taxon>Pseudomonadati</taxon>
        <taxon>Pseudomonadota</taxon>
        <taxon>Gammaproteobacteria</taxon>
        <taxon>Alteromonadales</taxon>
        <taxon>Shewanellaceae</taxon>
        <taxon>Shewanella</taxon>
    </lineage>
</organism>
<dbReference type="InterPro" id="IPR019478">
    <property type="entry name" value="Sirohaem_synthase_dimer_dom"/>
</dbReference>
<dbReference type="InterPro" id="IPR037115">
    <property type="entry name" value="Sirohaem_synt_dimer_dom_sf"/>
</dbReference>
<evidence type="ECO:0000259" key="7">
    <source>
        <dbReference type="Pfam" id="PF10414"/>
    </source>
</evidence>
<dbReference type="InterPro" id="IPR036291">
    <property type="entry name" value="NAD(P)-bd_dom_sf"/>
</dbReference>